<evidence type="ECO:0000313" key="3">
    <source>
        <dbReference type="EMBL" id="KFM24381.1"/>
    </source>
</evidence>
<accession>A0A087SF77</accession>
<name>A0A087SF77_AUXPR</name>
<evidence type="ECO:0000256" key="1">
    <source>
        <dbReference type="SAM" id="MobiDB-lite"/>
    </source>
</evidence>
<dbReference type="Proteomes" id="UP000028924">
    <property type="component" value="Unassembled WGS sequence"/>
</dbReference>
<evidence type="ECO:0000256" key="2">
    <source>
        <dbReference type="SAM" id="SignalP"/>
    </source>
</evidence>
<keyword evidence="2" id="KW-0732">Signal</keyword>
<feature type="chain" id="PRO_5001828853" description="Secreted protein" evidence="2">
    <location>
        <begin position="18"/>
        <end position="108"/>
    </location>
</feature>
<feature type="region of interest" description="Disordered" evidence="1">
    <location>
        <begin position="89"/>
        <end position="108"/>
    </location>
</feature>
<proteinExistence type="predicted"/>
<dbReference type="RefSeq" id="XP_011397269.1">
    <property type="nucleotide sequence ID" value="XM_011398967.1"/>
</dbReference>
<dbReference type="GeneID" id="23614490"/>
<keyword evidence="4" id="KW-1185">Reference proteome</keyword>
<gene>
    <name evidence="3" type="ORF">F751_3099</name>
</gene>
<protein>
    <recommendedName>
        <fullName evidence="5">Secreted protein</fullName>
    </recommendedName>
</protein>
<organism evidence="3 4">
    <name type="scientific">Auxenochlorella protothecoides</name>
    <name type="common">Green microalga</name>
    <name type="synonym">Chlorella protothecoides</name>
    <dbReference type="NCBI Taxonomy" id="3075"/>
    <lineage>
        <taxon>Eukaryota</taxon>
        <taxon>Viridiplantae</taxon>
        <taxon>Chlorophyta</taxon>
        <taxon>core chlorophytes</taxon>
        <taxon>Trebouxiophyceae</taxon>
        <taxon>Chlorellales</taxon>
        <taxon>Chlorellaceae</taxon>
        <taxon>Auxenochlorella</taxon>
    </lineage>
</organism>
<sequence>MLLLVEFVLGVGRCALGRIWQQTSNLASRGWTVLTRHAPTYIADHSSLPHQHGRLTHSLMFRCGQFWRGYGSRMTPSSIIDCKATRSAGIDPSRATRSAGRADRSPAK</sequence>
<dbReference type="EMBL" id="KL662107">
    <property type="protein sequence ID" value="KFM24381.1"/>
    <property type="molecule type" value="Genomic_DNA"/>
</dbReference>
<evidence type="ECO:0008006" key="5">
    <source>
        <dbReference type="Google" id="ProtNLM"/>
    </source>
</evidence>
<dbReference type="KEGG" id="apro:F751_3099"/>
<feature type="signal peptide" evidence="2">
    <location>
        <begin position="1"/>
        <end position="17"/>
    </location>
</feature>
<dbReference type="AlphaFoldDB" id="A0A087SF77"/>
<reference evidence="3 4" key="1">
    <citation type="journal article" date="2014" name="BMC Genomics">
        <title>Oil accumulation mechanisms of the oleaginous microalga Chlorella protothecoides revealed through its genome, transcriptomes, and proteomes.</title>
        <authorList>
            <person name="Gao C."/>
            <person name="Wang Y."/>
            <person name="Shen Y."/>
            <person name="Yan D."/>
            <person name="He X."/>
            <person name="Dai J."/>
            <person name="Wu Q."/>
        </authorList>
    </citation>
    <scope>NUCLEOTIDE SEQUENCE [LARGE SCALE GENOMIC DNA]</scope>
    <source>
        <strain evidence="3 4">0710</strain>
    </source>
</reference>
<evidence type="ECO:0000313" key="4">
    <source>
        <dbReference type="Proteomes" id="UP000028924"/>
    </source>
</evidence>